<feature type="compositionally biased region" description="Polar residues" evidence="7">
    <location>
        <begin position="1332"/>
        <end position="1355"/>
    </location>
</feature>
<dbReference type="InterPro" id="IPR036864">
    <property type="entry name" value="Zn2-C6_fun-type_DNA-bd_sf"/>
</dbReference>
<proteinExistence type="predicted"/>
<keyword evidence="5" id="KW-0804">Transcription</keyword>
<feature type="compositionally biased region" description="Polar residues" evidence="7">
    <location>
        <begin position="1258"/>
        <end position="1272"/>
    </location>
</feature>
<dbReference type="PROSITE" id="PS50048">
    <property type="entry name" value="ZN2_CY6_FUNGAL_2"/>
    <property type="match status" value="1"/>
</dbReference>
<keyword evidence="6" id="KW-0539">Nucleus</keyword>
<keyword evidence="2" id="KW-0479">Metal-binding</keyword>
<dbReference type="InterPro" id="IPR007219">
    <property type="entry name" value="XnlR_reg_dom"/>
</dbReference>
<feature type="region of interest" description="Disordered" evidence="7">
    <location>
        <begin position="1214"/>
        <end position="1272"/>
    </location>
</feature>
<feature type="region of interest" description="Disordered" evidence="7">
    <location>
        <begin position="627"/>
        <end position="669"/>
    </location>
</feature>
<dbReference type="CDD" id="cd12148">
    <property type="entry name" value="fungal_TF_MHR"/>
    <property type="match status" value="1"/>
</dbReference>
<keyword evidence="3" id="KW-0805">Transcription regulation</keyword>
<dbReference type="InterPro" id="IPR001138">
    <property type="entry name" value="Zn2Cys6_DnaBD"/>
</dbReference>
<dbReference type="EMBL" id="JAAAID010000094">
    <property type="protein sequence ID" value="KAG0022660.1"/>
    <property type="molecule type" value="Genomic_DNA"/>
</dbReference>
<evidence type="ECO:0000256" key="1">
    <source>
        <dbReference type="ARBA" id="ARBA00004123"/>
    </source>
</evidence>
<dbReference type="GO" id="GO:0000981">
    <property type="term" value="F:DNA-binding transcription factor activity, RNA polymerase II-specific"/>
    <property type="evidence" value="ECO:0007669"/>
    <property type="project" value="InterPro"/>
</dbReference>
<feature type="compositionally biased region" description="Low complexity" evidence="7">
    <location>
        <begin position="640"/>
        <end position="666"/>
    </location>
</feature>
<feature type="region of interest" description="Disordered" evidence="7">
    <location>
        <begin position="897"/>
        <end position="962"/>
    </location>
</feature>
<evidence type="ECO:0000256" key="7">
    <source>
        <dbReference type="SAM" id="MobiDB-lite"/>
    </source>
</evidence>
<dbReference type="GO" id="GO:0008270">
    <property type="term" value="F:zinc ion binding"/>
    <property type="evidence" value="ECO:0007669"/>
    <property type="project" value="InterPro"/>
</dbReference>
<keyword evidence="4" id="KW-0238">DNA-binding</keyword>
<name>A0A9P6N2N5_9FUNG</name>
<feature type="region of interest" description="Disordered" evidence="7">
    <location>
        <begin position="815"/>
        <end position="850"/>
    </location>
</feature>
<dbReference type="GO" id="GO:0005634">
    <property type="term" value="C:nucleus"/>
    <property type="evidence" value="ECO:0007669"/>
    <property type="project" value="UniProtKB-SubCell"/>
</dbReference>
<evidence type="ECO:0000256" key="3">
    <source>
        <dbReference type="ARBA" id="ARBA00023015"/>
    </source>
</evidence>
<feature type="region of interest" description="Disordered" evidence="7">
    <location>
        <begin position="135"/>
        <end position="157"/>
    </location>
</feature>
<keyword evidence="10" id="KW-1185">Reference proteome</keyword>
<evidence type="ECO:0000313" key="10">
    <source>
        <dbReference type="Proteomes" id="UP000703661"/>
    </source>
</evidence>
<dbReference type="GO" id="GO:0006351">
    <property type="term" value="P:DNA-templated transcription"/>
    <property type="evidence" value="ECO:0007669"/>
    <property type="project" value="InterPro"/>
</dbReference>
<feature type="region of interest" description="Disordered" evidence="7">
    <location>
        <begin position="1322"/>
        <end position="1355"/>
    </location>
</feature>
<dbReference type="CDD" id="cd00067">
    <property type="entry name" value="GAL4"/>
    <property type="match status" value="1"/>
</dbReference>
<dbReference type="PROSITE" id="PS00463">
    <property type="entry name" value="ZN2_CY6_FUNGAL_1"/>
    <property type="match status" value="1"/>
</dbReference>
<feature type="compositionally biased region" description="Polar residues" evidence="7">
    <location>
        <begin position="1068"/>
        <end position="1087"/>
    </location>
</feature>
<dbReference type="Pfam" id="PF00172">
    <property type="entry name" value="Zn_clus"/>
    <property type="match status" value="1"/>
</dbReference>
<dbReference type="GO" id="GO:0003677">
    <property type="term" value="F:DNA binding"/>
    <property type="evidence" value="ECO:0007669"/>
    <property type="project" value="UniProtKB-KW"/>
</dbReference>
<dbReference type="Gene3D" id="4.10.240.10">
    <property type="entry name" value="Zn(2)-C6 fungal-type DNA-binding domain"/>
    <property type="match status" value="1"/>
</dbReference>
<accession>A0A9P6N2N5</accession>
<protein>
    <recommendedName>
        <fullName evidence="8">Zn(2)-C6 fungal-type domain-containing protein</fullName>
    </recommendedName>
</protein>
<feature type="region of interest" description="Disordered" evidence="7">
    <location>
        <begin position="1435"/>
        <end position="1456"/>
    </location>
</feature>
<dbReference type="PANTHER" id="PTHR46910">
    <property type="entry name" value="TRANSCRIPTION FACTOR PDR1"/>
    <property type="match status" value="1"/>
</dbReference>
<dbReference type="SUPFAM" id="SSF57701">
    <property type="entry name" value="Zn2/Cys6 DNA-binding domain"/>
    <property type="match status" value="1"/>
</dbReference>
<dbReference type="PANTHER" id="PTHR46910:SF37">
    <property type="entry name" value="ZN(II)2CYS6 TRANSCRIPTION FACTOR (EUROFUNG)"/>
    <property type="match status" value="1"/>
</dbReference>
<reference evidence="9" key="1">
    <citation type="journal article" date="2020" name="Fungal Divers.">
        <title>Resolving the Mortierellaceae phylogeny through synthesis of multi-gene phylogenetics and phylogenomics.</title>
        <authorList>
            <person name="Vandepol N."/>
            <person name="Liber J."/>
            <person name="Desiro A."/>
            <person name="Na H."/>
            <person name="Kennedy M."/>
            <person name="Barry K."/>
            <person name="Grigoriev I.V."/>
            <person name="Miller A.N."/>
            <person name="O'Donnell K."/>
            <person name="Stajich J.E."/>
            <person name="Bonito G."/>
        </authorList>
    </citation>
    <scope>NUCLEOTIDE SEQUENCE</scope>
    <source>
        <strain evidence="9">NRRL 2769</strain>
    </source>
</reference>
<dbReference type="InterPro" id="IPR050987">
    <property type="entry name" value="AtrR-like"/>
</dbReference>
<evidence type="ECO:0000313" key="9">
    <source>
        <dbReference type="EMBL" id="KAG0022660.1"/>
    </source>
</evidence>
<evidence type="ECO:0000256" key="6">
    <source>
        <dbReference type="ARBA" id="ARBA00023242"/>
    </source>
</evidence>
<dbReference type="Proteomes" id="UP000703661">
    <property type="component" value="Unassembled WGS sequence"/>
</dbReference>
<feature type="compositionally biased region" description="Polar residues" evidence="7">
    <location>
        <begin position="1214"/>
        <end position="1245"/>
    </location>
</feature>
<feature type="region of interest" description="Disordered" evidence="7">
    <location>
        <begin position="1049"/>
        <end position="1087"/>
    </location>
</feature>
<gene>
    <name evidence="9" type="ORF">BGZ80_011541</name>
</gene>
<feature type="domain" description="Zn(2)-C6 fungal-type" evidence="8">
    <location>
        <begin position="17"/>
        <end position="47"/>
    </location>
</feature>
<sequence length="1456" mass="159617">MIVNNISGSKKQKTTPPCDRCRQRRIKCDRLQPTCSSCIKYKATCVRTAFPAGVPLSTVSVDAIGNPGLRVLTSGKRDRHLAEADILESCLRDVQSLQMNRLRRIEQFLDKLGIDETRLDEVSWLADQIKMQQESNPGSADIQYRPEEPSQAHTGAGNALQATLSESGNFICPAPKPTPFPSRVPLSVLNKTMFELSVYDSTQYLGPVAGTKASSWSEEMRFPIPWLVPEPKVQESLLVLPPLGQMLELIEWMIQSPLYTYFPILTKASILNALSSAMVGPDASSIDTDKPQGHDGMAEDTTALPQRITGRVSAVFLLNAIMALGAAYRSNAIKENKPHRLLSDPKSREKNLQDFQVFFDRSRALTVYILDQPRVSSLQGLLLLMKCPAIPGIQNLYREQACAMALSLGLHRDPEPWTLCRSVVQLRRNIFWCCYVIDASYSLNSGSPERFPDDYITVGLPALPSIEFGDDIGEIDAENETRRIGFLIEQAKLWRIVKKIRRCGQTSNKTSESYCEGANLYRPSADQDSYSRYGEIKTPTSTSSPSPWVWRADSARRILDVELAQWQMDLPQHLRFDFSLTRKDEPCPFAVRVNGLGAMLQVIFNEVLILLHHPFLILADSQSRSRQEPAAQIPARNSKSRSSTSSTKSSRSRSSSSSSKPSPSSSLLNTVDENAVGASPSLPPFLNTCTKAAEAITFLINHLLNSTPEWLVCHNEVDSALHIAERVHTLNVVMAASGSTPGTPLSGSSYAAQVDGQQAKIQLKRTKAFRKTIKELDQFTMSGGCRPDLLTKQQIARGSARERLMRSMKQMLATKRGPNYYRLPRNPPEEDSHLSSSLPESDGRVENGAGQDHLEMRLSFVDERIWIRYYNIRIKGGVESKNGAESWLEILHQITPPANPVIDSDEEDIDTLGYPPSEDMPLFPLEENDPYSNDYNQPRAPKRPGGAKGNKKDQPAEPMNPPQLSKVALMEFFSSSNPPGVDSLSGMTGGSTYYQFEDKESPVSAGPGFNTSMYYPGQYAPHERIESTVSLDHPSQTQVQSTDIFQAEHQLQQQHHSFHSSSPYPTSPFEQQRQQQSPYPNFGLQSSSVVGFDPTNPSFSSSESPNLTTATEAISLNIMSVSTPLPLQSPITFDGGPFLNLLQQHIPHSQVLEHPSSTSSMSFQQHSLDPSLNGMHQTVRPFYGMPMGGFITPSLESLPLVNRAVPVHQPSDAQQANFLPSTPPHQGQSRSWSLDGQRGSGTSYDAKSEPASPAIPSLGSSIPASPLPQSSLRMMLSPTSDALQSISNRLSSWDGLSGPKPDTQIDYPCVSSSTLFQSATASLDQHGGGNSHYPSGWSSASSTSEMMTGNSTPASTALSDGAGVYVSDLSSGPGTSGADLMDGIEAVTSSTSSPSILSGCNSSQHQQHRHLISAVPEAPFGDFAISNPDDPVRFYRHPKEGGSEMNVEVGLGDNRR</sequence>
<organism evidence="9 10">
    <name type="scientific">Entomortierella chlamydospora</name>
    <dbReference type="NCBI Taxonomy" id="101097"/>
    <lineage>
        <taxon>Eukaryota</taxon>
        <taxon>Fungi</taxon>
        <taxon>Fungi incertae sedis</taxon>
        <taxon>Mucoromycota</taxon>
        <taxon>Mortierellomycotina</taxon>
        <taxon>Mortierellomycetes</taxon>
        <taxon>Mortierellales</taxon>
        <taxon>Mortierellaceae</taxon>
        <taxon>Entomortierella</taxon>
    </lineage>
</organism>
<dbReference type="SMART" id="SM00906">
    <property type="entry name" value="Fungal_trans"/>
    <property type="match status" value="1"/>
</dbReference>
<evidence type="ECO:0000259" key="8">
    <source>
        <dbReference type="PROSITE" id="PS50048"/>
    </source>
</evidence>
<comment type="subcellular location">
    <subcellularLocation>
        <location evidence="1">Nucleus</location>
    </subcellularLocation>
</comment>
<feature type="compositionally biased region" description="Low complexity" evidence="7">
    <location>
        <begin position="1049"/>
        <end position="1062"/>
    </location>
</feature>
<comment type="caution">
    <text evidence="9">The sequence shown here is derived from an EMBL/GenBank/DDBJ whole genome shotgun (WGS) entry which is preliminary data.</text>
</comment>
<evidence type="ECO:0000256" key="5">
    <source>
        <dbReference type="ARBA" id="ARBA00023163"/>
    </source>
</evidence>
<evidence type="ECO:0000256" key="4">
    <source>
        <dbReference type="ARBA" id="ARBA00023125"/>
    </source>
</evidence>
<dbReference type="Pfam" id="PF04082">
    <property type="entry name" value="Fungal_trans"/>
    <property type="match status" value="1"/>
</dbReference>
<evidence type="ECO:0000256" key="2">
    <source>
        <dbReference type="ARBA" id="ARBA00022723"/>
    </source>
</evidence>
<dbReference type="SMART" id="SM00066">
    <property type="entry name" value="GAL4"/>
    <property type="match status" value="1"/>
</dbReference>